<dbReference type="NCBIfam" id="NF003802">
    <property type="entry name" value="PRK05388.1"/>
    <property type="match status" value="1"/>
</dbReference>
<dbReference type="Gene3D" id="3.10.20.340">
    <property type="entry name" value="ArgJ beta chain, C-terminal domain"/>
    <property type="match status" value="1"/>
</dbReference>
<dbReference type="OrthoDB" id="9804242at2"/>
<evidence type="ECO:0000256" key="6">
    <source>
        <dbReference type="ARBA" id="ARBA00022813"/>
    </source>
</evidence>
<dbReference type="EC" id="2.3.1.1" evidence="9"/>
<evidence type="ECO:0000313" key="11">
    <source>
        <dbReference type="EMBL" id="QDL92038.1"/>
    </source>
</evidence>
<dbReference type="EC" id="2.3.1.35" evidence="9"/>
<dbReference type="GO" id="GO:0006592">
    <property type="term" value="P:ornithine biosynthetic process"/>
    <property type="evidence" value="ECO:0007669"/>
    <property type="project" value="TreeGrafter"/>
</dbReference>
<keyword evidence="4 9" id="KW-0028">Amino-acid biosynthesis</keyword>
<accession>A0A5B8FHI2</accession>
<dbReference type="EMBL" id="CP040818">
    <property type="protein sequence ID" value="QDL92038.1"/>
    <property type="molecule type" value="Genomic_DNA"/>
</dbReference>
<comment type="function">
    <text evidence="9">Catalyzes two activities which are involved in the cyclic version of arginine biosynthesis: the synthesis of N-acetylglutamate from glutamate and acetyl-CoA as the acetyl donor, and of ornithine by transacetylation between N(2)-acetylornithine and glutamate.</text>
</comment>
<keyword evidence="12" id="KW-1185">Reference proteome</keyword>
<feature type="binding site" evidence="9">
    <location>
        <position position="452"/>
    </location>
    <ligand>
        <name>substrate</name>
    </ligand>
</feature>
<feature type="site" description="Involved in the stabilization of negative charge on the oxyanion by the formation of the oxyanion hole" evidence="9">
    <location>
        <position position="164"/>
    </location>
</feature>
<comment type="catalytic activity">
    <reaction evidence="9">
        <text>L-glutamate + acetyl-CoA = N-acetyl-L-glutamate + CoA + H(+)</text>
        <dbReference type="Rhea" id="RHEA:24292"/>
        <dbReference type="ChEBI" id="CHEBI:15378"/>
        <dbReference type="ChEBI" id="CHEBI:29985"/>
        <dbReference type="ChEBI" id="CHEBI:44337"/>
        <dbReference type="ChEBI" id="CHEBI:57287"/>
        <dbReference type="ChEBI" id="CHEBI:57288"/>
        <dbReference type="EC" id="2.3.1.1"/>
    </reaction>
</comment>
<dbReference type="GO" id="GO:0006526">
    <property type="term" value="P:L-arginine biosynthetic process"/>
    <property type="evidence" value="ECO:0007669"/>
    <property type="project" value="UniProtKB-UniRule"/>
</dbReference>
<dbReference type="GO" id="GO:0004358">
    <property type="term" value="F:L-glutamate N-acetyltransferase activity, acting on acetyl-L-ornithine as donor"/>
    <property type="evidence" value="ECO:0007669"/>
    <property type="project" value="UniProtKB-UniRule"/>
</dbReference>
<feature type="binding site" evidence="9">
    <location>
        <position position="200"/>
    </location>
    <ligand>
        <name>substrate</name>
    </ligand>
</feature>
<keyword evidence="9" id="KW-0511">Multifunctional enzyme</keyword>
<dbReference type="KEGG" id="ppru:FDP22_09780"/>
<evidence type="ECO:0000256" key="10">
    <source>
        <dbReference type="SAM" id="MobiDB-lite"/>
    </source>
</evidence>
<comment type="subcellular location">
    <subcellularLocation>
        <location evidence="9">Cytoplasm</location>
    </subcellularLocation>
</comment>
<reference evidence="11 12" key="1">
    <citation type="submission" date="2019-06" db="EMBL/GenBank/DDBJ databases">
        <title>Genome sequence of Rhodobacteraceae bacterium D4M1.</title>
        <authorList>
            <person name="Cao J."/>
        </authorList>
    </citation>
    <scope>NUCLEOTIDE SEQUENCE [LARGE SCALE GENOMIC DNA]</scope>
    <source>
        <strain evidence="11 12">D4M1</strain>
    </source>
</reference>
<dbReference type="SUPFAM" id="SSF56266">
    <property type="entry name" value="DmpA/ArgJ-like"/>
    <property type="match status" value="1"/>
</dbReference>
<evidence type="ECO:0000256" key="4">
    <source>
        <dbReference type="ARBA" id="ARBA00022605"/>
    </source>
</evidence>
<feature type="chain" id="PRO_5023257804" description="Arginine biosynthesis bifunctional protein ArgJ alpha chain" evidence="9">
    <location>
        <begin position="1"/>
        <end position="236"/>
    </location>
</feature>
<evidence type="ECO:0000256" key="1">
    <source>
        <dbReference type="ARBA" id="ARBA00006774"/>
    </source>
</evidence>
<dbReference type="RefSeq" id="WP_138571912.1">
    <property type="nucleotide sequence ID" value="NZ_CP040818.1"/>
</dbReference>
<comment type="similarity">
    <text evidence="1 9">Belongs to the ArgJ family.</text>
</comment>
<feature type="region of interest" description="Disordered" evidence="10">
    <location>
        <begin position="1"/>
        <end position="30"/>
    </location>
</feature>
<feature type="site" description="Involved in the stabilization of negative charge on the oxyanion by the formation of the oxyanion hole" evidence="9">
    <location>
        <position position="163"/>
    </location>
</feature>
<feature type="compositionally biased region" description="Basic and acidic residues" evidence="10">
    <location>
        <begin position="15"/>
        <end position="26"/>
    </location>
</feature>
<keyword evidence="9" id="KW-0963">Cytoplasm</keyword>
<keyword evidence="6 9" id="KW-0068">Autocatalytic cleavage</keyword>
<dbReference type="CDD" id="cd02152">
    <property type="entry name" value="OAT"/>
    <property type="match status" value="1"/>
</dbReference>
<dbReference type="FunFam" id="3.10.20.340:FF:000001">
    <property type="entry name" value="Arginine biosynthesis bifunctional protein ArgJ, chloroplastic"/>
    <property type="match status" value="1"/>
</dbReference>
<dbReference type="InterPro" id="IPR016117">
    <property type="entry name" value="ArgJ-like_dom_sf"/>
</dbReference>
<dbReference type="GO" id="GO:0005737">
    <property type="term" value="C:cytoplasm"/>
    <property type="evidence" value="ECO:0007669"/>
    <property type="project" value="UniProtKB-SubCell"/>
</dbReference>
<protein>
    <recommendedName>
        <fullName evidence="9">Arginine biosynthesis bifunctional protein ArgJ</fullName>
    </recommendedName>
    <domain>
        <recommendedName>
            <fullName evidence="9">Glutamate N-acetyltransferase</fullName>
            <ecNumber evidence="9">2.3.1.35</ecNumber>
        </recommendedName>
        <alternativeName>
            <fullName evidence="9">Ornithine acetyltransferase</fullName>
            <shortName evidence="9">OATase</shortName>
        </alternativeName>
        <alternativeName>
            <fullName evidence="9">Ornithine transacetylase</fullName>
        </alternativeName>
    </domain>
    <domain>
        <recommendedName>
            <fullName evidence="9">Amino-acid acetyltransferase</fullName>
            <ecNumber evidence="9">2.3.1.1</ecNumber>
        </recommendedName>
        <alternativeName>
            <fullName evidence="9">N-acetylglutamate synthase</fullName>
            <shortName evidence="9">AGSase</shortName>
        </alternativeName>
    </domain>
    <component>
        <recommendedName>
            <fullName evidence="9">Arginine biosynthesis bifunctional protein ArgJ alpha chain</fullName>
        </recommendedName>
    </component>
    <component>
        <recommendedName>
            <fullName evidence="9">Arginine biosynthesis bifunctional protein ArgJ beta chain</fullName>
        </recommendedName>
    </component>
</protein>
<dbReference type="Proteomes" id="UP000305888">
    <property type="component" value="Chromosome"/>
</dbReference>
<evidence type="ECO:0000256" key="5">
    <source>
        <dbReference type="ARBA" id="ARBA00022679"/>
    </source>
</evidence>
<feature type="binding site" evidence="9">
    <location>
        <position position="324"/>
    </location>
    <ligand>
        <name>substrate</name>
    </ligand>
</feature>
<dbReference type="PANTHER" id="PTHR23100">
    <property type="entry name" value="ARGININE BIOSYNTHESIS BIFUNCTIONAL PROTEIN ARGJ"/>
    <property type="match status" value="1"/>
</dbReference>
<dbReference type="FunFam" id="3.60.70.12:FF:000001">
    <property type="entry name" value="Arginine biosynthesis bifunctional protein ArgJ, chloroplastic"/>
    <property type="match status" value="1"/>
</dbReference>
<dbReference type="UniPathway" id="UPA00068">
    <property type="reaction ID" value="UER00106"/>
</dbReference>
<evidence type="ECO:0000256" key="8">
    <source>
        <dbReference type="ARBA" id="ARBA00049439"/>
    </source>
</evidence>
<feature type="site" description="Cleavage; by autolysis" evidence="9">
    <location>
        <begin position="236"/>
        <end position="237"/>
    </location>
</feature>
<keyword evidence="3 9" id="KW-0055">Arginine biosynthesis</keyword>
<dbReference type="InterPro" id="IPR042195">
    <property type="entry name" value="ArgJ_beta_C"/>
</dbReference>
<evidence type="ECO:0000256" key="9">
    <source>
        <dbReference type="HAMAP-Rule" id="MF_01106"/>
    </source>
</evidence>
<dbReference type="Pfam" id="PF01960">
    <property type="entry name" value="ArgJ"/>
    <property type="match status" value="1"/>
</dbReference>
<feature type="binding site" evidence="9">
    <location>
        <position position="237"/>
    </location>
    <ligand>
        <name>substrate</name>
    </ligand>
</feature>
<evidence type="ECO:0000256" key="7">
    <source>
        <dbReference type="ARBA" id="ARBA00023315"/>
    </source>
</evidence>
<feature type="binding site" evidence="9">
    <location>
        <position position="447"/>
    </location>
    <ligand>
        <name>substrate</name>
    </ligand>
</feature>
<comment type="subunit">
    <text evidence="2 9">Heterotetramer of two alpha and two beta chains.</text>
</comment>
<name>A0A5B8FHI2_9RHOB</name>
<dbReference type="NCBIfam" id="TIGR00120">
    <property type="entry name" value="ArgJ"/>
    <property type="match status" value="1"/>
</dbReference>
<gene>
    <name evidence="9 11" type="primary">argJ</name>
    <name evidence="11" type="ORF">FDP22_09780</name>
</gene>
<keyword evidence="5 9" id="KW-0808">Transferase</keyword>
<dbReference type="AlphaFoldDB" id="A0A5B8FHI2"/>
<evidence type="ECO:0000313" key="12">
    <source>
        <dbReference type="Proteomes" id="UP000305888"/>
    </source>
</evidence>
<evidence type="ECO:0000256" key="2">
    <source>
        <dbReference type="ARBA" id="ARBA00011475"/>
    </source>
</evidence>
<feature type="binding site" evidence="9">
    <location>
        <position position="226"/>
    </location>
    <ligand>
        <name>substrate</name>
    </ligand>
</feature>
<feature type="active site" description="Nucleophile" evidence="9">
    <location>
        <position position="237"/>
    </location>
</feature>
<dbReference type="PANTHER" id="PTHR23100:SF0">
    <property type="entry name" value="ARGININE BIOSYNTHESIS BIFUNCTIONAL PROTEIN ARGJ, MITOCHONDRIAL"/>
    <property type="match status" value="1"/>
</dbReference>
<sequence>MAKDDGKKAKKAKADKKNGGKKDKAKAAAAAPVKAAPAVSPLAPEGGFPALPAIAGVRLSAVEAGVRYKGRLDVMLAEIDAGASVAGVFTRSLTRSAPVHWCEEIIAREAEGTAPKGKYGILVNSGNSNAFTGSNGRIGVETTAASAAAAIGTRPGKVFVASTGVIGEPLPAERITAKMDELAAGLSPEKMEFAARAIMTTDTFPKGCTRMVEIDGTPVTISGFAKGSGMIAPDMATMLVFIFTDACIAQPVLQKILSARNAATFNCITVDGDTSTSDSLVLAATNKAKMAPITSATSAAGKAFSDALGEVMLDLAQQVVRDGEGATKFVSVSVTGAKSTAAARTIGLAIANSPLVKTALAGEDPNWGRIVMAVGKSGQAADRDKLTIRFGDTVVAENGWVSPAYREEDGAAYMKRAEIDIHVDVGVGSGAATVWTCDLTHRYIEINADYRS</sequence>
<comment type="pathway">
    <text evidence="9">Amino-acid biosynthesis; L-arginine biosynthesis; L-ornithine and N-acetyl-L-glutamate from L-glutamate and N(2)-acetyl-L-ornithine (cyclic): step 1/1.</text>
</comment>
<feature type="chain" id="PRO_5023257805" description="Arginine biosynthesis bifunctional protein ArgJ beta chain" evidence="9">
    <location>
        <begin position="237"/>
        <end position="452"/>
    </location>
</feature>
<organism evidence="11 12">
    <name type="scientific">Paroceanicella profunda</name>
    <dbReference type="NCBI Taxonomy" id="2579971"/>
    <lineage>
        <taxon>Bacteria</taxon>
        <taxon>Pseudomonadati</taxon>
        <taxon>Pseudomonadota</taxon>
        <taxon>Alphaproteobacteria</taxon>
        <taxon>Rhodobacterales</taxon>
        <taxon>Paracoccaceae</taxon>
        <taxon>Paroceanicella</taxon>
    </lineage>
</organism>
<dbReference type="GO" id="GO:0004042">
    <property type="term" value="F:L-glutamate N-acetyltransferase activity"/>
    <property type="evidence" value="ECO:0007669"/>
    <property type="project" value="UniProtKB-UniRule"/>
</dbReference>
<proteinExistence type="inferred from homology"/>
<dbReference type="InterPro" id="IPR002813">
    <property type="entry name" value="Arg_biosynth_ArgJ"/>
</dbReference>
<comment type="catalytic activity">
    <reaction evidence="8 9">
        <text>N(2)-acetyl-L-ornithine + L-glutamate = N-acetyl-L-glutamate + L-ornithine</text>
        <dbReference type="Rhea" id="RHEA:15349"/>
        <dbReference type="ChEBI" id="CHEBI:29985"/>
        <dbReference type="ChEBI" id="CHEBI:44337"/>
        <dbReference type="ChEBI" id="CHEBI:46911"/>
        <dbReference type="ChEBI" id="CHEBI:57805"/>
        <dbReference type="EC" id="2.3.1.35"/>
    </reaction>
</comment>
<comment type="pathway">
    <text evidence="9">Amino-acid biosynthesis; L-arginine biosynthesis; N(2)-acetyl-L-ornithine from L-glutamate: step 1/4.</text>
</comment>
<evidence type="ECO:0000256" key="3">
    <source>
        <dbReference type="ARBA" id="ARBA00022571"/>
    </source>
</evidence>
<keyword evidence="7 9" id="KW-0012">Acyltransferase</keyword>
<dbReference type="HAMAP" id="MF_01106">
    <property type="entry name" value="ArgJ"/>
    <property type="match status" value="1"/>
</dbReference>
<dbReference type="Gene3D" id="3.60.70.12">
    <property type="entry name" value="L-amino peptidase D-ALA esterase/amidase"/>
    <property type="match status" value="1"/>
</dbReference>